<dbReference type="SMART" id="SM00178">
    <property type="entry name" value="SAR"/>
    <property type="match status" value="1"/>
</dbReference>
<dbReference type="PRINTS" id="PR00328">
    <property type="entry name" value="SAR1GTPBP"/>
</dbReference>
<dbReference type="NCBIfam" id="TIGR00231">
    <property type="entry name" value="small_GTP"/>
    <property type="match status" value="1"/>
</dbReference>
<dbReference type="FunFam" id="3.40.50.300:FF:000412">
    <property type="entry name" value="ADP-ribosylation factor 1"/>
    <property type="match status" value="1"/>
</dbReference>
<dbReference type="InterPro" id="IPR027417">
    <property type="entry name" value="P-loop_NTPase"/>
</dbReference>
<dbReference type="PANTHER" id="PTHR11711">
    <property type="entry name" value="ADP RIBOSYLATION FACTOR-RELATED"/>
    <property type="match status" value="1"/>
</dbReference>
<comment type="caution">
    <text evidence="7">The sequence shown here is derived from an EMBL/GenBank/DDBJ whole genome shotgun (WGS) entry which is preliminary data.</text>
</comment>
<organism evidence="7 8">
    <name type="scientific">Prymnesium parvum</name>
    <name type="common">Toxic golden alga</name>
    <dbReference type="NCBI Taxonomy" id="97485"/>
    <lineage>
        <taxon>Eukaryota</taxon>
        <taxon>Haptista</taxon>
        <taxon>Haptophyta</taxon>
        <taxon>Prymnesiophyceae</taxon>
        <taxon>Prymnesiales</taxon>
        <taxon>Prymnesiaceae</taxon>
        <taxon>Prymnesium</taxon>
    </lineage>
</organism>
<proteinExistence type="inferred from homology"/>
<evidence type="ECO:0000313" key="8">
    <source>
        <dbReference type="Proteomes" id="UP001515480"/>
    </source>
</evidence>
<comment type="similarity">
    <text evidence="1 6">Belongs to the small GTPase superfamily. Arf family.</text>
</comment>
<dbReference type="SMART" id="SM00175">
    <property type="entry name" value="RAB"/>
    <property type="match status" value="1"/>
</dbReference>
<feature type="binding site" evidence="4">
    <location>
        <begin position="25"/>
        <end position="32"/>
    </location>
    <ligand>
        <name>GTP</name>
        <dbReference type="ChEBI" id="CHEBI:37565"/>
    </ligand>
</feature>
<evidence type="ECO:0000256" key="2">
    <source>
        <dbReference type="ARBA" id="ARBA00022741"/>
    </source>
</evidence>
<protein>
    <recommendedName>
        <fullName evidence="9">ADP-ribosylation factor</fullName>
    </recommendedName>
</protein>
<keyword evidence="2 4" id="KW-0547">Nucleotide-binding</keyword>
<name>A0AB34J610_PRYPA</name>
<feature type="binding site" evidence="5">
    <location>
        <position position="49"/>
    </location>
    <ligand>
        <name>Mg(2+)</name>
        <dbReference type="ChEBI" id="CHEBI:18420"/>
    </ligand>
</feature>
<evidence type="ECO:0000256" key="6">
    <source>
        <dbReference type="RuleBase" id="RU003925"/>
    </source>
</evidence>
<feature type="binding site" evidence="5">
    <location>
        <position position="32"/>
    </location>
    <ligand>
        <name>Mg(2+)</name>
        <dbReference type="ChEBI" id="CHEBI:18420"/>
    </ligand>
</feature>
<sequence length="187" mass="21101">MGLTASKLFNSVFRFTRPTRVLMLGLDAAGKTTALYKLKMGELVTTIPTIGFNVEAVRHKNLEMTIWDVGGQDKIRTLWRHYYDNTDALVFLVDSNDPDRLQEAREELHEVLADDRLRNACVLLLANKQDLPRAMAPHHIAEQMGMRSLRQEWYIQPCSAVTGSGLYEGLDWLSTALRGKDRASPAA</sequence>
<dbReference type="Pfam" id="PF00025">
    <property type="entry name" value="Arf"/>
    <property type="match status" value="1"/>
</dbReference>
<dbReference type="AlphaFoldDB" id="A0AB34J610"/>
<feature type="binding site" evidence="4">
    <location>
        <position position="71"/>
    </location>
    <ligand>
        <name>GTP</name>
        <dbReference type="ChEBI" id="CHEBI:37565"/>
    </ligand>
</feature>
<dbReference type="GO" id="GO:0003924">
    <property type="term" value="F:GTPase activity"/>
    <property type="evidence" value="ECO:0007669"/>
    <property type="project" value="InterPro"/>
</dbReference>
<dbReference type="Gene3D" id="3.40.50.300">
    <property type="entry name" value="P-loop containing nucleotide triphosphate hydrolases"/>
    <property type="match status" value="1"/>
</dbReference>
<feature type="binding site" evidence="4">
    <location>
        <begin position="127"/>
        <end position="130"/>
    </location>
    <ligand>
        <name>GTP</name>
        <dbReference type="ChEBI" id="CHEBI:37565"/>
    </ligand>
</feature>
<evidence type="ECO:0000256" key="1">
    <source>
        <dbReference type="ARBA" id="ARBA00010290"/>
    </source>
</evidence>
<evidence type="ECO:0000256" key="4">
    <source>
        <dbReference type="PIRSR" id="PIRSR606689-1"/>
    </source>
</evidence>
<evidence type="ECO:0008006" key="9">
    <source>
        <dbReference type="Google" id="ProtNLM"/>
    </source>
</evidence>
<dbReference type="CDD" id="cd00878">
    <property type="entry name" value="Arf_Arl"/>
    <property type="match status" value="1"/>
</dbReference>
<dbReference type="SMART" id="SM00177">
    <property type="entry name" value="ARF"/>
    <property type="match status" value="1"/>
</dbReference>
<dbReference type="SUPFAM" id="SSF52540">
    <property type="entry name" value="P-loop containing nucleoside triphosphate hydrolases"/>
    <property type="match status" value="1"/>
</dbReference>
<gene>
    <name evidence="7" type="ORF">AB1Y20_005362</name>
</gene>
<evidence type="ECO:0000256" key="3">
    <source>
        <dbReference type="ARBA" id="ARBA00023134"/>
    </source>
</evidence>
<dbReference type="InterPro" id="IPR024156">
    <property type="entry name" value="Small_GTPase_ARF"/>
</dbReference>
<accession>A0AB34J610</accession>
<dbReference type="GO" id="GO:0046872">
    <property type="term" value="F:metal ion binding"/>
    <property type="evidence" value="ECO:0007669"/>
    <property type="project" value="UniProtKB-KW"/>
</dbReference>
<reference evidence="7 8" key="1">
    <citation type="journal article" date="2024" name="Science">
        <title>Giant polyketide synthase enzymes in the biosynthesis of giant marine polyether toxins.</title>
        <authorList>
            <person name="Fallon T.R."/>
            <person name="Shende V.V."/>
            <person name="Wierzbicki I.H."/>
            <person name="Pendleton A.L."/>
            <person name="Watervoot N.F."/>
            <person name="Auber R.P."/>
            <person name="Gonzalez D.J."/>
            <person name="Wisecaver J.H."/>
            <person name="Moore B.S."/>
        </authorList>
    </citation>
    <scope>NUCLEOTIDE SEQUENCE [LARGE SCALE GENOMIC DNA]</scope>
    <source>
        <strain evidence="7 8">12B1</strain>
    </source>
</reference>
<dbReference type="PROSITE" id="PS51417">
    <property type="entry name" value="ARF"/>
    <property type="match status" value="1"/>
</dbReference>
<keyword evidence="5" id="KW-0460">Magnesium</keyword>
<keyword evidence="3 4" id="KW-0342">GTP-binding</keyword>
<keyword evidence="8" id="KW-1185">Reference proteome</keyword>
<dbReference type="EMBL" id="JBGBPQ010000013">
    <property type="protein sequence ID" value="KAL1512090.1"/>
    <property type="molecule type" value="Genomic_DNA"/>
</dbReference>
<dbReference type="InterPro" id="IPR005225">
    <property type="entry name" value="Small_GTP-bd"/>
</dbReference>
<dbReference type="GO" id="GO:0030010">
    <property type="term" value="P:establishment of cell polarity"/>
    <property type="evidence" value="ECO:0007669"/>
    <property type="project" value="UniProtKB-ARBA"/>
</dbReference>
<evidence type="ECO:0000313" key="7">
    <source>
        <dbReference type="EMBL" id="KAL1512090.1"/>
    </source>
</evidence>
<dbReference type="Proteomes" id="UP001515480">
    <property type="component" value="Unassembled WGS sequence"/>
</dbReference>
<keyword evidence="5" id="KW-0479">Metal-binding</keyword>
<dbReference type="InterPro" id="IPR006689">
    <property type="entry name" value="Small_GTPase_ARF/SAR"/>
</dbReference>
<dbReference type="GO" id="GO:0005525">
    <property type="term" value="F:GTP binding"/>
    <property type="evidence" value="ECO:0007669"/>
    <property type="project" value="UniProtKB-KW"/>
</dbReference>
<evidence type="ECO:0000256" key="5">
    <source>
        <dbReference type="PIRSR" id="PIRSR606689-2"/>
    </source>
</evidence>